<dbReference type="RefSeq" id="WP_006370214.1">
    <property type="nucleotide sequence ID" value="NZ_CP073075.1"/>
</dbReference>
<evidence type="ECO:0008006" key="4">
    <source>
        <dbReference type="Google" id="ProtNLM"/>
    </source>
</evidence>
<name>A0A846WN40_9ACTN</name>
<dbReference type="InterPro" id="IPR027417">
    <property type="entry name" value="P-loop_NTPase"/>
</dbReference>
<accession>A0A846WN40</accession>
<evidence type="ECO:0000256" key="1">
    <source>
        <dbReference type="SAM" id="MobiDB-lite"/>
    </source>
</evidence>
<gene>
    <name evidence="2" type="ORF">HGA05_11510</name>
</gene>
<organism evidence="2 3">
    <name type="scientific">Gordonia polyisoprenivorans</name>
    <dbReference type="NCBI Taxonomy" id="84595"/>
    <lineage>
        <taxon>Bacteria</taxon>
        <taxon>Bacillati</taxon>
        <taxon>Actinomycetota</taxon>
        <taxon>Actinomycetes</taxon>
        <taxon>Mycobacteriales</taxon>
        <taxon>Gordoniaceae</taxon>
        <taxon>Gordonia</taxon>
    </lineage>
</organism>
<evidence type="ECO:0000313" key="2">
    <source>
        <dbReference type="EMBL" id="NKY02203.1"/>
    </source>
</evidence>
<dbReference type="EMBL" id="JAAXPC010000006">
    <property type="protein sequence ID" value="NKY02203.1"/>
    <property type="molecule type" value="Genomic_DNA"/>
</dbReference>
<proteinExistence type="predicted"/>
<dbReference type="AlphaFoldDB" id="A0A846WN40"/>
<feature type="compositionally biased region" description="Basic and acidic residues" evidence="1">
    <location>
        <begin position="180"/>
        <end position="206"/>
    </location>
</feature>
<dbReference type="Gene3D" id="3.40.50.300">
    <property type="entry name" value="P-loop containing nucleotide triphosphate hydrolases"/>
    <property type="match status" value="1"/>
</dbReference>
<protein>
    <recommendedName>
        <fullName evidence="4">Uridine kinase</fullName>
    </recommendedName>
</protein>
<sequence length="206" mass="23286">MENTAVPAYRPIDPEGLVVTCAERCAALPGQPVVGIDGAVAARPDLLALRVIEVLRSRGRAAEVVRVGDYVRPASLRLEWGPHDPEAFTTSWYDFAALRREVLDGIRDHRRWLPRLWDELSDRSFRDQRLDAASGQITLIAGEMVVRDDLDLDLTIALRMSRAALLRRTPSDRQWTIDPLLDHQRDAPDPDVEVRYDHPDRPALRG</sequence>
<evidence type="ECO:0000313" key="3">
    <source>
        <dbReference type="Proteomes" id="UP000563898"/>
    </source>
</evidence>
<comment type="caution">
    <text evidence="2">The sequence shown here is derived from an EMBL/GenBank/DDBJ whole genome shotgun (WGS) entry which is preliminary data.</text>
</comment>
<feature type="region of interest" description="Disordered" evidence="1">
    <location>
        <begin position="178"/>
        <end position="206"/>
    </location>
</feature>
<dbReference type="Proteomes" id="UP000563898">
    <property type="component" value="Unassembled WGS sequence"/>
</dbReference>
<reference evidence="2 3" key="1">
    <citation type="submission" date="2020-04" db="EMBL/GenBank/DDBJ databases">
        <title>MicrobeNet Type strains.</title>
        <authorList>
            <person name="Nicholson A.C."/>
        </authorList>
    </citation>
    <scope>NUCLEOTIDE SEQUENCE [LARGE SCALE GENOMIC DNA]</scope>
    <source>
        <strain evidence="2 3">ATCC BAA-14</strain>
    </source>
</reference>